<proteinExistence type="predicted"/>
<dbReference type="InterPro" id="IPR011990">
    <property type="entry name" value="TPR-like_helical_dom_sf"/>
</dbReference>
<evidence type="ECO:0000256" key="3">
    <source>
        <dbReference type="SAM" id="Phobius"/>
    </source>
</evidence>
<keyword evidence="3" id="KW-1133">Transmembrane helix</keyword>
<keyword evidence="3" id="KW-0472">Membrane</keyword>
<reference evidence="4 5" key="1">
    <citation type="submission" date="2023-09" db="EMBL/GenBank/DDBJ databases">
        <authorList>
            <person name="Rey-Velasco X."/>
        </authorList>
    </citation>
    <scope>NUCLEOTIDE SEQUENCE [LARGE SCALE GENOMIC DNA]</scope>
    <source>
        <strain evidence="4 5">P050</strain>
    </source>
</reference>
<gene>
    <name evidence="4" type="ORF">RM519_02870</name>
</gene>
<keyword evidence="5" id="KW-1185">Reference proteome</keyword>
<evidence type="ECO:0000256" key="1">
    <source>
        <dbReference type="PROSITE-ProRule" id="PRU00339"/>
    </source>
</evidence>
<feature type="transmembrane region" description="Helical" evidence="3">
    <location>
        <begin position="53"/>
        <end position="71"/>
    </location>
</feature>
<keyword evidence="1" id="KW-0802">TPR repeat</keyword>
<protein>
    <submittedName>
        <fullName evidence="4">Tetratricopeptide repeat protein</fullName>
    </submittedName>
</protein>
<comment type="caution">
    <text evidence="4">The sequence shown here is derived from an EMBL/GenBank/DDBJ whole genome shotgun (WGS) entry which is preliminary data.</text>
</comment>
<dbReference type="EMBL" id="JAVRHV010000001">
    <property type="protein sequence ID" value="MDT0552180.1"/>
    <property type="molecule type" value="Genomic_DNA"/>
</dbReference>
<accession>A0ABU2Y312</accession>
<organism evidence="4 5">
    <name type="scientific">Urechidicola vernalis</name>
    <dbReference type="NCBI Taxonomy" id="3075600"/>
    <lineage>
        <taxon>Bacteria</taxon>
        <taxon>Pseudomonadati</taxon>
        <taxon>Bacteroidota</taxon>
        <taxon>Flavobacteriia</taxon>
        <taxon>Flavobacteriales</taxon>
        <taxon>Flavobacteriaceae</taxon>
        <taxon>Urechidicola</taxon>
    </lineage>
</organism>
<dbReference type="RefSeq" id="WP_311592018.1">
    <property type="nucleotide sequence ID" value="NZ_JAVRHV010000001.1"/>
</dbReference>
<dbReference type="SUPFAM" id="SSF48452">
    <property type="entry name" value="TPR-like"/>
    <property type="match status" value="1"/>
</dbReference>
<keyword evidence="3" id="KW-0812">Transmembrane</keyword>
<dbReference type="PROSITE" id="PS50005">
    <property type="entry name" value="TPR"/>
    <property type="match status" value="1"/>
</dbReference>
<feature type="compositionally biased region" description="Basic residues" evidence="2">
    <location>
        <begin position="1"/>
        <end position="10"/>
    </location>
</feature>
<sequence>MATYKKRGNKVKGNNNEVKSAVEQNSTTAEVFNTLDETASRSEAWVIKNQQNIFIVLGLIVIGILGYLGYLKFVNEPNEKMAADELAFPKQYFDKAIISTVSADSLFVMSLEGGEGKYGFVDIADEFSGTKSGNLANYYAGISYLKLKQYEEGIDYLEKFNSEDELLGPVAKGAIGDAFADLNQLEDALNYYEQAANLRTNDFSTPLFLFKAGNMALELDKASKAVSHFERIKKDFPNSEEAKNIDIYISKATYSK</sequence>
<feature type="repeat" description="TPR" evidence="1">
    <location>
        <begin position="169"/>
        <end position="202"/>
    </location>
</feature>
<evidence type="ECO:0000313" key="5">
    <source>
        <dbReference type="Proteomes" id="UP001252186"/>
    </source>
</evidence>
<dbReference type="InterPro" id="IPR019734">
    <property type="entry name" value="TPR_rpt"/>
</dbReference>
<feature type="region of interest" description="Disordered" evidence="2">
    <location>
        <begin position="1"/>
        <end position="20"/>
    </location>
</feature>
<evidence type="ECO:0000256" key="2">
    <source>
        <dbReference type="SAM" id="MobiDB-lite"/>
    </source>
</evidence>
<name>A0ABU2Y312_9FLAO</name>
<evidence type="ECO:0000313" key="4">
    <source>
        <dbReference type="EMBL" id="MDT0552180.1"/>
    </source>
</evidence>
<dbReference type="Pfam" id="PF13174">
    <property type="entry name" value="TPR_6"/>
    <property type="match status" value="2"/>
</dbReference>
<dbReference type="Gene3D" id="1.25.40.10">
    <property type="entry name" value="Tetratricopeptide repeat domain"/>
    <property type="match status" value="1"/>
</dbReference>
<dbReference type="Proteomes" id="UP001252186">
    <property type="component" value="Unassembled WGS sequence"/>
</dbReference>